<evidence type="ECO:0008006" key="3">
    <source>
        <dbReference type="Google" id="ProtNLM"/>
    </source>
</evidence>
<comment type="caution">
    <text evidence="1">The sequence shown here is derived from an EMBL/GenBank/DDBJ whole genome shotgun (WGS) entry which is preliminary data.</text>
</comment>
<keyword evidence="2" id="KW-1185">Reference proteome</keyword>
<protein>
    <recommendedName>
        <fullName evidence="3">DUF4123 domain-containing protein</fullName>
    </recommendedName>
</protein>
<proteinExistence type="predicted"/>
<dbReference type="EMBL" id="LNUW01000035">
    <property type="protein sequence ID" value="KXG85088.1"/>
    <property type="molecule type" value="Genomic_DNA"/>
</dbReference>
<organism evidence="1 2">
    <name type="scientific">Agrobacterium bohemicum</name>
    <dbReference type="NCBI Taxonomy" id="2052828"/>
    <lineage>
        <taxon>Bacteria</taxon>
        <taxon>Pseudomonadati</taxon>
        <taxon>Pseudomonadota</taxon>
        <taxon>Alphaproteobacteria</taxon>
        <taxon>Hyphomicrobiales</taxon>
        <taxon>Rhizobiaceae</taxon>
        <taxon>Rhizobium/Agrobacterium group</taxon>
        <taxon>Agrobacterium</taxon>
    </lineage>
</organism>
<sequence length="408" mass="44408">MTPDAVDETQLSSVAQALLKSVSELVSDPDQRVYVVMDGSQFDDLPKLFKAANVFHRPLYRYAGGDYAIIVGGPWLIDPYQAALPATTDQRMVDEGADDISDEELEAHSAALSAQMVASLEAGDPTGGGMLPVDAGHAPALVIERLRHVVKLTDGKPAAVFWSGASSLSSEHLYKHLRGLNRISVPKVWKDNQPTHEGPRVRNEEEFTAAGEDAPLEDLTNGGQEMVIFRHADANVMMQTIPALDEVQLARLFGPATQLIFAPDLVWGGGVKRARHAANIKPPLGALQFDPAAMQVMSAARLEVSRQRVMAYLREADPENNKLSDADLRKKTLFYELDGKEMGLRSEGAHARWAFLMSSTDGQIGQEQDIRKAVKTSADPDQTLAEIMDGMVRIGQSEIQGKRISGSS</sequence>
<evidence type="ECO:0000313" key="2">
    <source>
        <dbReference type="Proteomes" id="UP000070498"/>
    </source>
</evidence>
<dbReference type="STRING" id="2052828.ATO67_10755"/>
<name>A0A135P102_9HYPH</name>
<dbReference type="Proteomes" id="UP000070498">
    <property type="component" value="Unassembled WGS sequence"/>
</dbReference>
<evidence type="ECO:0000313" key="1">
    <source>
        <dbReference type="EMBL" id="KXG85088.1"/>
    </source>
</evidence>
<gene>
    <name evidence="1" type="ORF">ATO67_10755</name>
</gene>
<dbReference type="RefSeq" id="WP_067648233.1">
    <property type="nucleotide sequence ID" value="NZ_KQ961027.1"/>
</dbReference>
<reference evidence="1 2" key="1">
    <citation type="submission" date="2015-11" db="EMBL/GenBank/DDBJ databases">
        <title>Draft genome sequence of Agrobacterium sp. R89-1.</title>
        <authorList>
            <person name="Zahradnik J."/>
            <person name="Kyslikova E."/>
            <person name="Palyzova A."/>
            <person name="Kyslik P."/>
        </authorList>
    </citation>
    <scope>NUCLEOTIDE SEQUENCE [LARGE SCALE GENOMIC DNA]</scope>
    <source>
        <strain evidence="1 2">R89-1</strain>
    </source>
</reference>
<accession>A0A135P102</accession>
<dbReference type="AlphaFoldDB" id="A0A135P102"/>